<comment type="catalytic activity">
    <reaction evidence="32">
        <text>13,14-dihydro-15-oxo-prostaglandin E1 + NADP(+) = 15-oxoprostaglandin E1 + NADPH + H(+)</text>
        <dbReference type="Rhea" id="RHEA:50584"/>
        <dbReference type="ChEBI" id="CHEBI:15378"/>
        <dbReference type="ChEBI" id="CHEBI:57401"/>
        <dbReference type="ChEBI" id="CHEBI:57783"/>
        <dbReference type="ChEBI" id="CHEBI:58349"/>
        <dbReference type="ChEBI" id="CHEBI:133408"/>
    </reaction>
    <physiologicalReaction direction="right-to-left" evidence="32">
        <dbReference type="Rhea" id="RHEA:50586"/>
    </physiologicalReaction>
</comment>
<comment type="catalytic activity">
    <reaction evidence="25">
        <text>dodecanal + NADP(+) = (2E)-dodecenal + NADPH + H(+)</text>
        <dbReference type="Rhea" id="RHEA:50784"/>
        <dbReference type="ChEBI" id="CHEBI:15378"/>
        <dbReference type="ChEBI" id="CHEBI:27836"/>
        <dbReference type="ChEBI" id="CHEBI:57783"/>
        <dbReference type="ChEBI" id="CHEBI:58349"/>
        <dbReference type="ChEBI" id="CHEBI:133741"/>
    </reaction>
    <physiologicalReaction direction="right-to-left" evidence="25">
        <dbReference type="Rhea" id="RHEA:50786"/>
    </physiologicalReaction>
</comment>
<reference evidence="35" key="1">
    <citation type="submission" date="2020-11" db="EMBL/GenBank/DDBJ databases">
        <authorList>
            <person name="Tran Van P."/>
        </authorList>
    </citation>
    <scope>NUCLEOTIDE SEQUENCE</scope>
</reference>
<evidence type="ECO:0000256" key="25">
    <source>
        <dbReference type="ARBA" id="ARBA00047903"/>
    </source>
</evidence>
<comment type="catalytic activity">
    <reaction evidence="27">
        <text>13,14-dihydro-15-oxo-PGF2alpha + NADP(+) = 15-oxoprostaglandin F2alpha + NADPH + H(+)</text>
        <dbReference type="Rhea" id="RHEA:50588"/>
        <dbReference type="ChEBI" id="CHEBI:15378"/>
        <dbReference type="ChEBI" id="CHEBI:57783"/>
        <dbReference type="ChEBI" id="CHEBI:58349"/>
        <dbReference type="ChEBI" id="CHEBI:133374"/>
        <dbReference type="ChEBI" id="CHEBI:133409"/>
    </reaction>
    <physiologicalReaction direction="right-to-left" evidence="27">
        <dbReference type="Rhea" id="RHEA:50590"/>
    </physiologicalReaction>
</comment>
<evidence type="ECO:0000256" key="24">
    <source>
        <dbReference type="ARBA" id="ARBA00047878"/>
    </source>
</evidence>
<dbReference type="PANTHER" id="PTHR43205:SF7">
    <property type="entry name" value="PROSTAGLANDIN REDUCTASE 1"/>
    <property type="match status" value="1"/>
</dbReference>
<dbReference type="EC" id="1.3.1.48" evidence="4"/>
<comment type="catalytic activity">
    <reaction evidence="29">
        <text>20-hydroxy-leukotriene B4 + NADP(+) = 12-oxo-20-hydroxy-leukotriene B4 + NADPH + H(+)</text>
        <dbReference type="Rhea" id="RHEA:51208"/>
        <dbReference type="ChEBI" id="CHEBI:15378"/>
        <dbReference type="ChEBI" id="CHEBI:57460"/>
        <dbReference type="ChEBI" id="CHEBI:57783"/>
        <dbReference type="ChEBI" id="CHEBI:58349"/>
        <dbReference type="ChEBI" id="CHEBI:133346"/>
    </reaction>
    <physiologicalReaction direction="left-to-right" evidence="29">
        <dbReference type="Rhea" id="RHEA:51209"/>
    </physiologicalReaction>
</comment>
<dbReference type="SMART" id="SM00829">
    <property type="entry name" value="PKS_ER"/>
    <property type="match status" value="1"/>
</dbReference>
<gene>
    <name evidence="35" type="ORF">CTOB1V02_LOCUS10643</name>
</gene>
<evidence type="ECO:0000256" key="18">
    <source>
        <dbReference type="ARBA" id="ARBA00032297"/>
    </source>
</evidence>
<comment type="catalytic activity">
    <reaction evidence="22">
        <text>pentan-2-one + NADP(+) = (E)-pent-3-en-2-one + NADPH + H(+)</text>
        <dbReference type="Rhea" id="RHEA:50788"/>
        <dbReference type="ChEBI" id="CHEBI:15378"/>
        <dbReference type="ChEBI" id="CHEBI:16472"/>
        <dbReference type="ChEBI" id="CHEBI:57783"/>
        <dbReference type="ChEBI" id="CHEBI:58349"/>
        <dbReference type="ChEBI" id="CHEBI:145276"/>
    </reaction>
    <physiologicalReaction direction="right-to-left" evidence="22">
        <dbReference type="Rhea" id="RHEA:50790"/>
    </physiologicalReaction>
</comment>
<evidence type="ECO:0000256" key="7">
    <source>
        <dbReference type="ARBA" id="ARBA00022490"/>
    </source>
</evidence>
<proteinExistence type="inferred from homology"/>
<evidence type="ECO:0000256" key="15">
    <source>
        <dbReference type="ARBA" id="ARBA00023278"/>
    </source>
</evidence>
<dbReference type="CDD" id="cd08294">
    <property type="entry name" value="leukotriene_B4_DH_like"/>
    <property type="match status" value="1"/>
</dbReference>
<dbReference type="InterPro" id="IPR045010">
    <property type="entry name" value="MDR_fam"/>
</dbReference>
<comment type="catalytic activity">
    <reaction evidence="28">
        <text>4-hydroxynonanal + NADP(+) = (E)-4-hydroxynon-2-enal + NADPH + H(+)</text>
        <dbReference type="Rhea" id="RHEA:64736"/>
        <dbReference type="ChEBI" id="CHEBI:15378"/>
        <dbReference type="ChEBI" id="CHEBI:57783"/>
        <dbReference type="ChEBI" id="CHEBI:58349"/>
        <dbReference type="ChEBI" id="CHEBI:58968"/>
        <dbReference type="ChEBI" id="CHEBI:156112"/>
    </reaction>
    <physiologicalReaction direction="right-to-left" evidence="28">
        <dbReference type="Rhea" id="RHEA:64738"/>
    </physiologicalReaction>
</comment>
<keyword evidence="13" id="KW-0560">Oxidoreductase</keyword>
<dbReference type="PANTHER" id="PTHR43205">
    <property type="entry name" value="PROSTAGLANDIN REDUCTASE"/>
    <property type="match status" value="1"/>
</dbReference>
<evidence type="ECO:0000256" key="33">
    <source>
        <dbReference type="ARBA" id="ARBA00049179"/>
    </source>
</evidence>
<evidence type="ECO:0000256" key="26">
    <source>
        <dbReference type="ARBA" id="ARBA00048066"/>
    </source>
</evidence>
<sequence length="343" mass="37608">MSGETVKARVIKHLHDFSGKPKNEDFELVEEEVDGKSLKNGDVMFEAVCFSVDPYLRVESVGDYKPGGTMQGTQVARVIASKNGKYPVGTEVVINAGWRTHTIVNPDTLPQHFGGIQYLPDLLDLPKSLALGACGMPGVTAYFGLLELCKPKEGETVVVNAAAGAVGSLVGQIAKIKGCNVIGYAGSDEKVEWLKNELGFDHAYNYKTVDLAKSLDEAAPKGVDCYFDNVGGEFSSIVRSKMNLFGRVAVCGCISMYNEEDHSKFTVPAIEPQVLFKQLKIEGFIVVRWKDKWYAAAHQMAKWITEGKIKYREHVTVGFENIPTAFIELFDGKNTGKAIIKIT</sequence>
<keyword evidence="10" id="KW-0276">Fatty acid metabolism</keyword>
<keyword evidence="15" id="KW-0379">Hydroxylation</keyword>
<dbReference type="Pfam" id="PF00107">
    <property type="entry name" value="ADH_zinc_N"/>
    <property type="match status" value="1"/>
</dbReference>
<dbReference type="Gene3D" id="3.90.180.10">
    <property type="entry name" value="Medium-chain alcohol dehydrogenases, catalytic domain"/>
    <property type="match status" value="1"/>
</dbReference>
<evidence type="ECO:0000256" key="6">
    <source>
        <dbReference type="ARBA" id="ARBA00020651"/>
    </source>
</evidence>
<evidence type="ECO:0000256" key="27">
    <source>
        <dbReference type="ARBA" id="ARBA00048290"/>
    </source>
</evidence>
<evidence type="ECO:0000256" key="34">
    <source>
        <dbReference type="ARBA" id="ARBA00049368"/>
    </source>
</evidence>
<dbReference type="EMBL" id="OB665192">
    <property type="protein sequence ID" value="CAD7232816.1"/>
    <property type="molecule type" value="Genomic_DNA"/>
</dbReference>
<evidence type="ECO:0000256" key="5">
    <source>
        <dbReference type="ARBA" id="ARBA00012410"/>
    </source>
</evidence>
<dbReference type="GO" id="GO:0005737">
    <property type="term" value="C:cytoplasm"/>
    <property type="evidence" value="ECO:0007669"/>
    <property type="project" value="UniProtKB-SubCell"/>
</dbReference>
<evidence type="ECO:0000256" key="1">
    <source>
        <dbReference type="ARBA" id="ARBA00004496"/>
    </source>
</evidence>
<evidence type="ECO:0000256" key="10">
    <source>
        <dbReference type="ARBA" id="ARBA00022832"/>
    </source>
</evidence>
<comment type="catalytic activity">
    <reaction evidence="21">
        <text>decanal + NADP(+) = (2E)-decenal + NADPH + H(+)</text>
        <dbReference type="Rhea" id="RHEA:50612"/>
        <dbReference type="ChEBI" id="CHEBI:15378"/>
        <dbReference type="ChEBI" id="CHEBI:31457"/>
        <dbReference type="ChEBI" id="CHEBI:57783"/>
        <dbReference type="ChEBI" id="CHEBI:58349"/>
        <dbReference type="ChEBI" id="CHEBI:133455"/>
    </reaction>
    <physiologicalReaction direction="right-to-left" evidence="21">
        <dbReference type="Rhea" id="RHEA:50614"/>
    </physiologicalReaction>
</comment>
<evidence type="ECO:0000256" key="21">
    <source>
        <dbReference type="ARBA" id="ARBA00047617"/>
    </source>
</evidence>
<accession>A0A7R8WQI4</accession>
<name>A0A7R8WQI4_9CRUS</name>
<evidence type="ECO:0000256" key="14">
    <source>
        <dbReference type="ARBA" id="ARBA00023098"/>
    </source>
</evidence>
<evidence type="ECO:0000256" key="29">
    <source>
        <dbReference type="ARBA" id="ARBA00048591"/>
    </source>
</evidence>
<dbReference type="SUPFAM" id="SSF50129">
    <property type="entry name" value="GroES-like"/>
    <property type="match status" value="1"/>
</dbReference>
<evidence type="ECO:0000256" key="11">
    <source>
        <dbReference type="ARBA" id="ARBA00022857"/>
    </source>
</evidence>
<evidence type="ECO:0000256" key="19">
    <source>
        <dbReference type="ARBA" id="ARBA00033119"/>
    </source>
</evidence>
<evidence type="ECO:0000256" key="9">
    <source>
        <dbReference type="ARBA" id="ARBA00022553"/>
    </source>
</evidence>
<dbReference type="GO" id="GO:0032440">
    <property type="term" value="F:2-alkenal reductase [NAD(P)H] activity"/>
    <property type="evidence" value="ECO:0007669"/>
    <property type="project" value="UniProtKB-EC"/>
</dbReference>
<keyword evidence="7" id="KW-0963">Cytoplasm</keyword>
<dbReference type="SUPFAM" id="SSF51735">
    <property type="entry name" value="NAD(P)-binding Rossmann-fold domains"/>
    <property type="match status" value="1"/>
</dbReference>
<evidence type="ECO:0000256" key="22">
    <source>
        <dbReference type="ARBA" id="ARBA00047742"/>
    </source>
</evidence>
<dbReference type="EC" id="1.3.1.74" evidence="5"/>
<keyword evidence="9" id="KW-0597">Phosphoprotein</keyword>
<dbReference type="InterPro" id="IPR013149">
    <property type="entry name" value="ADH-like_C"/>
</dbReference>
<keyword evidence="11" id="KW-0521">NADP</keyword>
<dbReference type="OrthoDB" id="809632at2759"/>
<evidence type="ECO:0000256" key="32">
    <source>
        <dbReference type="ARBA" id="ARBA00049070"/>
    </source>
</evidence>
<comment type="catalytic activity">
    <reaction evidence="30">
        <text>6-trans-leukotriene B4 + NADP(+) = 12-oxo-(5S)-hydroxy-(6E,8E,10E,14Z)-eicosatetraenoate + NADPH + H(+)</text>
        <dbReference type="Rhea" id="RHEA:51204"/>
        <dbReference type="ChEBI" id="CHEBI:15378"/>
        <dbReference type="ChEBI" id="CHEBI:57783"/>
        <dbReference type="ChEBI" id="CHEBI:58349"/>
        <dbReference type="ChEBI" id="CHEBI:90723"/>
        <dbReference type="ChEBI" id="CHEBI:133974"/>
    </reaction>
    <physiologicalReaction direction="left-to-right" evidence="30">
        <dbReference type="Rhea" id="RHEA:51205"/>
    </physiologicalReaction>
</comment>
<evidence type="ECO:0000256" key="17">
    <source>
        <dbReference type="ARBA" id="ARBA00032255"/>
    </source>
</evidence>
<evidence type="ECO:0000256" key="13">
    <source>
        <dbReference type="ARBA" id="ARBA00023002"/>
    </source>
</evidence>
<dbReference type="InterPro" id="IPR011032">
    <property type="entry name" value="GroES-like_sf"/>
</dbReference>
<dbReference type="InterPro" id="IPR036291">
    <property type="entry name" value="NAD(P)-bd_dom_sf"/>
</dbReference>
<comment type="similarity">
    <text evidence="2">Belongs to the NADP-dependent oxidoreductase L4BD family.</text>
</comment>
<dbReference type="FunFam" id="3.40.50.720:FF:000121">
    <property type="entry name" value="Prostaglandin reductase 2"/>
    <property type="match status" value="1"/>
</dbReference>
<comment type="catalytic activity">
    <reaction evidence="20">
        <text>octanal + NADP(+) = (2E)-octenal + NADPH + H(+)</text>
        <dbReference type="Rhea" id="RHEA:50780"/>
        <dbReference type="ChEBI" id="CHEBI:15378"/>
        <dbReference type="ChEBI" id="CHEBI:17935"/>
        <dbReference type="ChEBI" id="CHEBI:57783"/>
        <dbReference type="ChEBI" id="CHEBI:58349"/>
        <dbReference type="ChEBI" id="CHEBI:61748"/>
    </reaction>
    <physiologicalReaction direction="right-to-left" evidence="20">
        <dbReference type="Rhea" id="RHEA:50782"/>
    </physiologicalReaction>
</comment>
<dbReference type="GO" id="GO:0006693">
    <property type="term" value="P:prostaglandin metabolic process"/>
    <property type="evidence" value="ECO:0007669"/>
    <property type="project" value="UniProtKB-KW"/>
</dbReference>
<organism evidence="35">
    <name type="scientific">Cyprideis torosa</name>
    <dbReference type="NCBI Taxonomy" id="163714"/>
    <lineage>
        <taxon>Eukaryota</taxon>
        <taxon>Metazoa</taxon>
        <taxon>Ecdysozoa</taxon>
        <taxon>Arthropoda</taxon>
        <taxon>Crustacea</taxon>
        <taxon>Oligostraca</taxon>
        <taxon>Ostracoda</taxon>
        <taxon>Podocopa</taxon>
        <taxon>Podocopida</taxon>
        <taxon>Cytherocopina</taxon>
        <taxon>Cytheroidea</taxon>
        <taxon>Cytherideidae</taxon>
        <taxon>Cyprideis</taxon>
    </lineage>
</organism>
<evidence type="ECO:0000256" key="16">
    <source>
        <dbReference type="ARBA" id="ARBA00031851"/>
    </source>
</evidence>
<dbReference type="Pfam" id="PF16884">
    <property type="entry name" value="ADH_N_2"/>
    <property type="match status" value="1"/>
</dbReference>
<evidence type="ECO:0000256" key="12">
    <source>
        <dbReference type="ARBA" id="ARBA00022990"/>
    </source>
</evidence>
<comment type="subunit">
    <text evidence="3">Monomer or homodimer.</text>
</comment>
<dbReference type="GO" id="GO:0047522">
    <property type="term" value="F:15-oxoprostaglandin 13-reductase [NAD(P)+] activity"/>
    <property type="evidence" value="ECO:0007669"/>
    <property type="project" value="UniProtKB-EC"/>
</dbReference>
<evidence type="ECO:0000256" key="3">
    <source>
        <dbReference type="ARBA" id="ARBA00011852"/>
    </source>
</evidence>
<evidence type="ECO:0000256" key="8">
    <source>
        <dbReference type="ARBA" id="ARBA00022501"/>
    </source>
</evidence>
<evidence type="ECO:0000256" key="23">
    <source>
        <dbReference type="ARBA" id="ARBA00047871"/>
    </source>
</evidence>
<comment type="catalytic activity">
    <reaction evidence="24">
        <text>13,14-dihydro-15-oxo-prostaglandin F1alpha + NADP(+) = 15-oxoprostaglandin F1alpha + NADPH + H(+)</text>
        <dbReference type="Rhea" id="RHEA:50592"/>
        <dbReference type="ChEBI" id="CHEBI:15378"/>
        <dbReference type="ChEBI" id="CHEBI:57783"/>
        <dbReference type="ChEBI" id="CHEBI:58349"/>
        <dbReference type="ChEBI" id="CHEBI:79072"/>
        <dbReference type="ChEBI" id="CHEBI:133411"/>
    </reaction>
    <physiologicalReaction direction="right-to-left" evidence="24">
        <dbReference type="Rhea" id="RHEA:50594"/>
    </physiologicalReaction>
</comment>
<evidence type="ECO:0000256" key="31">
    <source>
        <dbReference type="ARBA" id="ARBA00049068"/>
    </source>
</evidence>
<comment type="catalytic activity">
    <reaction evidence="33">
        <text>an n-alkanal + NADP(+) = an alk-2-enal + NADPH + H(+)</text>
        <dbReference type="Rhea" id="RHEA:13737"/>
        <dbReference type="ChEBI" id="CHEBI:12834"/>
        <dbReference type="ChEBI" id="CHEBI:13757"/>
        <dbReference type="ChEBI" id="CHEBI:15378"/>
        <dbReference type="ChEBI" id="CHEBI:57783"/>
        <dbReference type="ChEBI" id="CHEBI:58349"/>
        <dbReference type="EC" id="1.3.1.74"/>
    </reaction>
    <physiologicalReaction direction="right-to-left" evidence="33">
        <dbReference type="Rhea" id="RHEA:13739"/>
    </physiologicalReaction>
</comment>
<comment type="catalytic activity">
    <reaction evidence="34">
        <text>hexanal + NADP(+) = (E)-hex-2-enal + NADPH + H(+)</text>
        <dbReference type="Rhea" id="RHEA:50776"/>
        <dbReference type="ChEBI" id="CHEBI:15378"/>
        <dbReference type="ChEBI" id="CHEBI:28913"/>
        <dbReference type="ChEBI" id="CHEBI:57783"/>
        <dbReference type="ChEBI" id="CHEBI:58349"/>
        <dbReference type="ChEBI" id="CHEBI:88528"/>
    </reaction>
    <physiologicalReaction direction="right-to-left" evidence="34">
        <dbReference type="Rhea" id="RHEA:50778"/>
    </physiologicalReaction>
</comment>
<evidence type="ECO:0000313" key="35">
    <source>
        <dbReference type="EMBL" id="CAD7232816.1"/>
    </source>
</evidence>
<evidence type="ECO:0000256" key="2">
    <source>
        <dbReference type="ARBA" id="ARBA00010460"/>
    </source>
</evidence>
<keyword evidence="14" id="KW-0443">Lipid metabolism</keyword>
<comment type="catalytic activity">
    <reaction evidence="23">
        <text>leukotriene B4 + NADP(+) = 12-oxo-leukotriene B4 + NADPH + H(+)</text>
        <dbReference type="Rhea" id="RHEA:50608"/>
        <dbReference type="ChEBI" id="CHEBI:15378"/>
        <dbReference type="ChEBI" id="CHEBI:57461"/>
        <dbReference type="ChEBI" id="CHEBI:57783"/>
        <dbReference type="ChEBI" id="CHEBI:58349"/>
        <dbReference type="ChEBI" id="CHEBI:133309"/>
    </reaction>
    <physiologicalReaction direction="left-to-right" evidence="23">
        <dbReference type="Rhea" id="RHEA:50609"/>
    </physiologicalReaction>
</comment>
<comment type="catalytic activity">
    <reaction evidence="26">
        <text>nonan-2-one + NADP(+) = (3E)-nonen-2-one + NADPH + H(+)</text>
        <dbReference type="Rhea" id="RHEA:50616"/>
        <dbReference type="ChEBI" id="CHEBI:15378"/>
        <dbReference type="ChEBI" id="CHEBI:57783"/>
        <dbReference type="ChEBI" id="CHEBI:58349"/>
        <dbReference type="ChEBI" id="CHEBI:77927"/>
        <dbReference type="ChEBI" id="CHEBI:133457"/>
    </reaction>
    <physiologicalReaction direction="right-to-left" evidence="26">
        <dbReference type="Rhea" id="RHEA:50618"/>
    </physiologicalReaction>
</comment>
<evidence type="ECO:0000256" key="30">
    <source>
        <dbReference type="ARBA" id="ARBA00048953"/>
    </source>
</evidence>
<dbReference type="InterPro" id="IPR041694">
    <property type="entry name" value="ADH_N_2"/>
</dbReference>
<dbReference type="InterPro" id="IPR020843">
    <property type="entry name" value="ER"/>
</dbReference>
<evidence type="ECO:0000256" key="28">
    <source>
        <dbReference type="ARBA" id="ARBA00048387"/>
    </source>
</evidence>
<dbReference type="Gene3D" id="3.40.50.720">
    <property type="entry name" value="NAD(P)-binding Rossmann-like Domain"/>
    <property type="match status" value="1"/>
</dbReference>
<comment type="catalytic activity">
    <reaction evidence="31">
        <text>(5S,12S)-dihydroxy-(6E,10E,12E,14Z)-eicosatetraenoate + NADP(+) = 12-oxo-(5S)-hydroxy-(6E,8E,10E,14Z)-eicosatetraenoate + NADPH + H(+)</text>
        <dbReference type="Rhea" id="RHEA:51212"/>
        <dbReference type="ChEBI" id="CHEBI:15378"/>
        <dbReference type="ChEBI" id="CHEBI:57783"/>
        <dbReference type="ChEBI" id="CHEBI:58349"/>
        <dbReference type="ChEBI" id="CHEBI:133974"/>
        <dbReference type="ChEBI" id="CHEBI:133975"/>
    </reaction>
    <physiologicalReaction direction="left-to-right" evidence="31">
        <dbReference type="Rhea" id="RHEA:51213"/>
    </physiologicalReaction>
</comment>
<comment type="subcellular location">
    <subcellularLocation>
        <location evidence="1">Cytoplasm</location>
    </subcellularLocation>
</comment>
<keyword evidence="12" id="KW-0007">Acetylation</keyword>
<dbReference type="InterPro" id="IPR014190">
    <property type="entry name" value="PTGR1"/>
</dbReference>
<dbReference type="AlphaFoldDB" id="A0A7R8WQI4"/>
<protein>
    <recommendedName>
        <fullName evidence="6">Prostaglandin reductase 1</fullName>
        <ecNumber evidence="4">1.3.1.48</ecNumber>
        <ecNumber evidence="5">1.3.1.74</ecNumber>
    </recommendedName>
    <alternativeName>
        <fullName evidence="19">15-oxoprostaglandin 13-reductase</fullName>
    </alternativeName>
    <alternativeName>
        <fullName evidence="17">Dithiolethione-inducible gene 1 protein</fullName>
    </alternativeName>
    <alternativeName>
        <fullName evidence="16">Leukotriene B4 12-hydroxydehydrogenase</fullName>
    </alternativeName>
    <alternativeName>
        <fullName evidence="18">NAD(P)H-dependent alkenal/one oxidoreductase</fullName>
    </alternativeName>
</protein>
<evidence type="ECO:0000256" key="20">
    <source>
        <dbReference type="ARBA" id="ARBA00047461"/>
    </source>
</evidence>
<evidence type="ECO:0000256" key="4">
    <source>
        <dbReference type="ARBA" id="ARBA00011981"/>
    </source>
</evidence>
<keyword evidence="8" id="KW-0644">Prostaglandin metabolism</keyword>